<dbReference type="Pfam" id="PF22521">
    <property type="entry name" value="HypF_C_2"/>
    <property type="match status" value="1"/>
</dbReference>
<dbReference type="Pfam" id="PF01300">
    <property type="entry name" value="Sua5_yciO_yrdC"/>
    <property type="match status" value="1"/>
</dbReference>
<evidence type="ECO:0000256" key="4">
    <source>
        <dbReference type="ARBA" id="ARBA00022598"/>
    </source>
</evidence>
<evidence type="ECO:0000256" key="2">
    <source>
        <dbReference type="ARBA" id="ARBA00008097"/>
    </source>
</evidence>
<dbReference type="PROSITE" id="PS51160">
    <property type="entry name" value="ACYLPHOSPHATASE_3"/>
    <property type="match status" value="1"/>
</dbReference>
<comment type="pathway">
    <text evidence="1">Protein modification; [NiFe] hydrogenase maturation.</text>
</comment>
<evidence type="ECO:0000256" key="5">
    <source>
        <dbReference type="ARBA" id="ARBA00022723"/>
    </source>
</evidence>
<evidence type="ECO:0000256" key="6">
    <source>
        <dbReference type="ARBA" id="ARBA00022771"/>
    </source>
</evidence>
<evidence type="ECO:0000256" key="9">
    <source>
        <dbReference type="PROSITE-ProRule" id="PRU00520"/>
    </source>
</evidence>
<dbReference type="GO" id="GO:0008270">
    <property type="term" value="F:zinc ion binding"/>
    <property type="evidence" value="ECO:0007669"/>
    <property type="project" value="UniProtKB-KW"/>
</dbReference>
<dbReference type="Gene3D" id="3.90.870.30">
    <property type="match status" value="1"/>
</dbReference>
<dbReference type="InterPro" id="IPR001792">
    <property type="entry name" value="Acylphosphatase-like_dom"/>
</dbReference>
<reference evidence="13" key="1">
    <citation type="submission" date="2020-10" db="EMBL/GenBank/DDBJ databases">
        <authorList>
            <person name="Gilroy R."/>
        </authorList>
    </citation>
    <scope>NUCLEOTIDE SEQUENCE</scope>
    <source>
        <strain evidence="13">ChiSjej5B23-6657</strain>
    </source>
</reference>
<keyword evidence="4" id="KW-0436">Ligase</keyword>
<dbReference type="PROSITE" id="PS51163">
    <property type="entry name" value="YRDC"/>
    <property type="match status" value="1"/>
</dbReference>
<evidence type="ECO:0000256" key="7">
    <source>
        <dbReference type="ARBA" id="ARBA00022833"/>
    </source>
</evidence>
<dbReference type="GO" id="GO:0051604">
    <property type="term" value="P:protein maturation"/>
    <property type="evidence" value="ECO:0007669"/>
    <property type="project" value="TreeGrafter"/>
</dbReference>
<dbReference type="InterPro" id="IPR036046">
    <property type="entry name" value="Acylphosphatase-like_dom_sf"/>
</dbReference>
<dbReference type="Gene3D" id="3.30.110.120">
    <property type="match status" value="1"/>
</dbReference>
<keyword evidence="6" id="KW-0863">Zinc-finger</keyword>
<feature type="active site" evidence="9">
    <location>
        <position position="23"/>
    </location>
</feature>
<dbReference type="GO" id="GO:0003725">
    <property type="term" value="F:double-stranded RNA binding"/>
    <property type="evidence" value="ECO:0007669"/>
    <property type="project" value="InterPro"/>
</dbReference>
<dbReference type="InterPro" id="IPR006070">
    <property type="entry name" value="Sua5-like_dom"/>
</dbReference>
<dbReference type="Gene3D" id="3.30.70.100">
    <property type="match status" value="1"/>
</dbReference>
<comment type="catalytic activity">
    <reaction evidence="9">
        <text>an acyl phosphate + H2O = a carboxylate + phosphate + H(+)</text>
        <dbReference type="Rhea" id="RHEA:14965"/>
        <dbReference type="ChEBI" id="CHEBI:15377"/>
        <dbReference type="ChEBI" id="CHEBI:15378"/>
        <dbReference type="ChEBI" id="CHEBI:29067"/>
        <dbReference type="ChEBI" id="CHEBI:43474"/>
        <dbReference type="ChEBI" id="CHEBI:59918"/>
        <dbReference type="EC" id="3.6.1.7"/>
    </reaction>
</comment>
<keyword evidence="7" id="KW-0862">Zinc</keyword>
<dbReference type="Gene3D" id="3.30.420.40">
    <property type="match status" value="1"/>
</dbReference>
<feature type="domain" description="YrdC-like" evidence="12">
    <location>
        <begin position="248"/>
        <end position="436"/>
    </location>
</feature>
<dbReference type="EMBL" id="DVHM01000007">
    <property type="protein sequence ID" value="HIR69760.1"/>
    <property type="molecule type" value="Genomic_DNA"/>
</dbReference>
<feature type="active site" evidence="9">
    <location>
        <position position="41"/>
    </location>
</feature>
<dbReference type="InterPro" id="IPR051060">
    <property type="entry name" value="Carbamoyltrans_HypF-like"/>
</dbReference>
<dbReference type="InterPro" id="IPR055128">
    <property type="entry name" value="HypF_C_2"/>
</dbReference>
<dbReference type="PANTHER" id="PTHR42959">
    <property type="entry name" value="CARBAMOYLTRANSFERASE"/>
    <property type="match status" value="1"/>
</dbReference>
<dbReference type="GO" id="GO:0016743">
    <property type="term" value="F:carboxyl- or carbamoyltransferase activity"/>
    <property type="evidence" value="ECO:0007669"/>
    <property type="project" value="InterPro"/>
</dbReference>
<dbReference type="InterPro" id="IPR004421">
    <property type="entry name" value="Carbamoyltransferase_HypF"/>
</dbReference>
<dbReference type="NCBIfam" id="TIGR00143">
    <property type="entry name" value="hypF"/>
    <property type="match status" value="1"/>
</dbReference>
<dbReference type="Pfam" id="PF07503">
    <property type="entry name" value="zf-HYPF"/>
    <property type="match status" value="2"/>
</dbReference>
<comment type="similarity">
    <text evidence="2">Belongs to the carbamoyltransferase HypF family.</text>
</comment>
<name>A0A9D1E7C9_9FIRM</name>
<evidence type="ECO:0000259" key="11">
    <source>
        <dbReference type="PROSITE" id="PS51160"/>
    </source>
</evidence>
<dbReference type="InterPro" id="IPR017945">
    <property type="entry name" value="DHBP_synth_RibB-like_a/b_dom"/>
</dbReference>
<evidence type="ECO:0000259" key="12">
    <source>
        <dbReference type="PROSITE" id="PS51163"/>
    </source>
</evidence>
<evidence type="ECO:0000256" key="8">
    <source>
        <dbReference type="ARBA" id="ARBA00048220"/>
    </source>
</evidence>
<evidence type="ECO:0000256" key="1">
    <source>
        <dbReference type="ARBA" id="ARBA00004711"/>
    </source>
</evidence>
<comment type="caution">
    <text evidence="13">The sequence shown here is derived from an EMBL/GenBank/DDBJ whole genome shotgun (WGS) entry which is preliminary data.</text>
</comment>
<dbReference type="SUPFAM" id="SSF54975">
    <property type="entry name" value="Acylphosphatase/BLUF domain-like"/>
    <property type="match status" value="1"/>
</dbReference>
<feature type="compositionally biased region" description="Basic and acidic residues" evidence="10">
    <location>
        <begin position="75"/>
        <end position="88"/>
    </location>
</feature>
<sequence>MRCEKMRCVKITVTGLVQGVGYRPFVAELAESCGIGGQVKNVGGIVKIVAAGEPEALERFVGRLRTEAPAGARVDEVRVSQASSKEEPFGDEDLPCGGDASPDPCAARGEDVLPGGKREGFRIVESSPGEEEVRLLPADLPVCPSCERELLDPNNRRFRYPFISCVACGPRFSILKAVPYDRDTITMGDFAMCPDCAAEYRQKGNIRRHAQTIACAACGPKLTLWERVSRENGVGNAKGSRDSTAEGEEALQRTIRGILSGKIAAIKDIGGFHFAFLPTIPEPSRRLRIFKDRERKPFAVMFADVAAAREYCEISEQEEELLCSLARPIVLLKKKRDFCSEVCGGSDRMGVLLPCNPLQILLLSQTGPLVMTSGNRGGEPILIRDGDVKALMEEGCPDLMLTHDREIVTPLEDSIFQVADMGDGKSVPQILRRGRGIVPEPVFLPQALPAETFAAGGDLKAVFALGKGRAVYLSSHFGDLCDERSLEARAASVVHMERFFSIRPELSVGDLHPAYVSARDVRESVQHHHAHIASVMAEQGLSGPVLGVAFDGTGYGCDGTVWGSEFLVCEGKKMRRAGCFTPVRLPGGDAGAKNAAGVLLAFLLEGERRGLPGLEAEKSWLEMFCDRTGRRESETRLMIRAHEMGIQTVISSSMGRLFDAVSALLGVGAYNSYEGECAIALEICASRAKRAWPLTMEVKNVGGLWQADSVKLIADIWQSLGAGASREELALGFHMAVAEAAAKICVRISEDGTVQTGSRILEYEPGKIRRVALSGGTFANRILLKNLWLLLEERGFSVYTNEKVPCGDGGLALGQMYLMTEDVRKEE</sequence>
<evidence type="ECO:0000313" key="13">
    <source>
        <dbReference type="EMBL" id="HIR69760.1"/>
    </source>
</evidence>
<dbReference type="PANTHER" id="PTHR42959:SF1">
    <property type="entry name" value="CARBAMOYLTRANSFERASE HYPF"/>
    <property type="match status" value="1"/>
</dbReference>
<dbReference type="InterPro" id="IPR041440">
    <property type="entry name" value="HypF_C"/>
</dbReference>
<reference evidence="13" key="2">
    <citation type="journal article" date="2021" name="PeerJ">
        <title>Extensive microbial diversity within the chicken gut microbiome revealed by metagenomics and culture.</title>
        <authorList>
            <person name="Gilroy R."/>
            <person name="Ravi A."/>
            <person name="Getino M."/>
            <person name="Pursley I."/>
            <person name="Horton D.L."/>
            <person name="Alikhan N.F."/>
            <person name="Baker D."/>
            <person name="Gharbi K."/>
            <person name="Hall N."/>
            <person name="Watson M."/>
            <person name="Adriaenssens E.M."/>
            <person name="Foster-Nyarko E."/>
            <person name="Jarju S."/>
            <person name="Secka A."/>
            <person name="Antonio M."/>
            <person name="Oren A."/>
            <person name="Chaudhuri R.R."/>
            <person name="La Ragione R."/>
            <person name="Hildebrand F."/>
            <person name="Pallen M.J."/>
        </authorList>
    </citation>
    <scope>NUCLEOTIDE SEQUENCE</scope>
    <source>
        <strain evidence="13">ChiSjej5B23-6657</strain>
    </source>
</reference>
<dbReference type="GO" id="GO:0003998">
    <property type="term" value="F:acylphosphatase activity"/>
    <property type="evidence" value="ECO:0007669"/>
    <property type="project" value="UniProtKB-EC"/>
</dbReference>
<gene>
    <name evidence="13" type="primary">hypF</name>
    <name evidence="13" type="ORF">IAA55_00580</name>
</gene>
<dbReference type="EC" id="3.6.1.7" evidence="9"/>
<keyword evidence="5" id="KW-0479">Metal-binding</keyword>
<comment type="catalytic activity">
    <reaction evidence="8">
        <text>C-terminal L-cysteinyl-[HypE protein] + carbamoyl phosphate + ATP + H2O = C-terminal S-carboxamide-L-cysteinyl-[HypE protein] + AMP + phosphate + diphosphate + H(+)</text>
        <dbReference type="Rhea" id="RHEA:55636"/>
        <dbReference type="Rhea" id="RHEA-COMP:14247"/>
        <dbReference type="Rhea" id="RHEA-COMP:14392"/>
        <dbReference type="ChEBI" id="CHEBI:15377"/>
        <dbReference type="ChEBI" id="CHEBI:15378"/>
        <dbReference type="ChEBI" id="CHEBI:30616"/>
        <dbReference type="ChEBI" id="CHEBI:33019"/>
        <dbReference type="ChEBI" id="CHEBI:43474"/>
        <dbReference type="ChEBI" id="CHEBI:58228"/>
        <dbReference type="ChEBI" id="CHEBI:76913"/>
        <dbReference type="ChEBI" id="CHEBI:139126"/>
        <dbReference type="ChEBI" id="CHEBI:456215"/>
    </reaction>
</comment>
<dbReference type="GO" id="GO:0016874">
    <property type="term" value="F:ligase activity"/>
    <property type="evidence" value="ECO:0007669"/>
    <property type="project" value="UniProtKB-KW"/>
</dbReference>
<evidence type="ECO:0000256" key="10">
    <source>
        <dbReference type="SAM" id="MobiDB-lite"/>
    </source>
</evidence>
<protein>
    <recommendedName>
        <fullName evidence="3 9">acylphosphatase</fullName>
        <ecNumber evidence="9">3.6.1.7</ecNumber>
    </recommendedName>
</protein>
<feature type="region of interest" description="Disordered" evidence="10">
    <location>
        <begin position="75"/>
        <end position="97"/>
    </location>
</feature>
<dbReference type="SUPFAM" id="SSF55821">
    <property type="entry name" value="YrdC/RibB"/>
    <property type="match status" value="1"/>
</dbReference>
<organism evidence="13 14">
    <name type="scientific">Candidatus Pullilachnospira gallistercoris</name>
    <dbReference type="NCBI Taxonomy" id="2840911"/>
    <lineage>
        <taxon>Bacteria</taxon>
        <taxon>Bacillati</taxon>
        <taxon>Bacillota</taxon>
        <taxon>Clostridia</taxon>
        <taxon>Lachnospirales</taxon>
        <taxon>Lachnospiraceae</taxon>
        <taxon>Lachnospiraceae incertae sedis</taxon>
        <taxon>Candidatus Pullilachnospira</taxon>
    </lineage>
</organism>
<feature type="domain" description="Acylphosphatase-like" evidence="11">
    <location>
        <begin position="8"/>
        <end position="95"/>
    </location>
</feature>
<keyword evidence="9" id="KW-0378">Hydrolase</keyword>
<dbReference type="Gene3D" id="3.30.420.360">
    <property type="match status" value="1"/>
</dbReference>
<evidence type="ECO:0000313" key="14">
    <source>
        <dbReference type="Proteomes" id="UP000823912"/>
    </source>
</evidence>
<dbReference type="Proteomes" id="UP000823912">
    <property type="component" value="Unassembled WGS sequence"/>
</dbReference>
<dbReference type="InterPro" id="IPR011125">
    <property type="entry name" value="Znf_HypF"/>
</dbReference>
<dbReference type="Pfam" id="PF17788">
    <property type="entry name" value="HypF_C"/>
    <property type="match status" value="1"/>
</dbReference>
<dbReference type="AlphaFoldDB" id="A0A9D1E7C9"/>
<proteinExistence type="inferred from homology"/>
<evidence type="ECO:0000256" key="3">
    <source>
        <dbReference type="ARBA" id="ARBA00015991"/>
    </source>
</evidence>
<accession>A0A9D1E7C9</accession>
<dbReference type="Pfam" id="PF00708">
    <property type="entry name" value="Acylphosphatase"/>
    <property type="match status" value="1"/>
</dbReference>